<reference evidence="2 3" key="1">
    <citation type="submission" date="2020-06" db="EMBL/GenBank/DDBJ databases">
        <title>Description of novel acetic acid bacteria.</title>
        <authorList>
            <person name="Sombolestani A."/>
        </authorList>
    </citation>
    <scope>NUCLEOTIDE SEQUENCE [LARGE SCALE GENOMIC DNA]</scope>
    <source>
        <strain evidence="2 3">LMG 27010</strain>
    </source>
</reference>
<dbReference type="Gene3D" id="3.40.50.150">
    <property type="entry name" value="Vaccinia Virus protein VP39"/>
    <property type="match status" value="1"/>
</dbReference>
<keyword evidence="2" id="KW-0489">Methyltransferase</keyword>
<protein>
    <submittedName>
        <fullName evidence="2">Class I SAM-dependent methyltransferase</fullName>
    </submittedName>
</protein>
<dbReference type="AlphaFoldDB" id="A0A850PES0"/>
<dbReference type="Proteomes" id="UP000585665">
    <property type="component" value="Unassembled WGS sequence"/>
</dbReference>
<dbReference type="RefSeq" id="WP_176614256.1">
    <property type="nucleotide sequence ID" value="NZ_JABXXR010000117.1"/>
</dbReference>
<dbReference type="GO" id="GO:0008168">
    <property type="term" value="F:methyltransferase activity"/>
    <property type="evidence" value="ECO:0007669"/>
    <property type="project" value="UniProtKB-KW"/>
</dbReference>
<feature type="domain" description="Methyltransferase type 12" evidence="1">
    <location>
        <begin position="64"/>
        <end position="162"/>
    </location>
</feature>
<keyword evidence="3" id="KW-1185">Reference proteome</keyword>
<feature type="non-terminal residue" evidence="2">
    <location>
        <position position="306"/>
    </location>
</feature>
<dbReference type="GO" id="GO:0032259">
    <property type="term" value="P:methylation"/>
    <property type="evidence" value="ECO:0007669"/>
    <property type="project" value="UniProtKB-KW"/>
</dbReference>
<keyword evidence="2" id="KW-0808">Transferase</keyword>
<sequence length="306" mass="32705">MTGMNADAADTALAAQYEAYPYPERDPRDEGKRLLIGSPSHLREIDHWVFGATRPRSRPLRALVAGCGTGDAAIMLATHMAREGRPGEVVALDRSAHALSIARARARVRGLDNIRYVAGSLTDLAALDLGAFDYIDCCGVLHHLPDPDAALAGLVAALAPGGGMGLMVYAPHGRTGVYMLQDALARLAPPEQEPAARLDVARRVMRHLPPTAWLRVNGNFGDHLTGGDAGLYDLLLNPRDRAYDVTALFGLLDRAGLSVACLMEPARYDPALLLPDPRLRGRLDGLDVRARAAVAEDLAGNMATDV</sequence>
<evidence type="ECO:0000313" key="2">
    <source>
        <dbReference type="EMBL" id="NVN41353.1"/>
    </source>
</evidence>
<evidence type="ECO:0000259" key="1">
    <source>
        <dbReference type="Pfam" id="PF08242"/>
    </source>
</evidence>
<dbReference type="CDD" id="cd02440">
    <property type="entry name" value="AdoMet_MTases"/>
    <property type="match status" value="1"/>
</dbReference>
<dbReference type="SUPFAM" id="SSF53335">
    <property type="entry name" value="S-adenosyl-L-methionine-dependent methyltransferases"/>
    <property type="match status" value="1"/>
</dbReference>
<dbReference type="InterPro" id="IPR013217">
    <property type="entry name" value="Methyltransf_12"/>
</dbReference>
<dbReference type="EMBL" id="JABXXR010000117">
    <property type="protein sequence ID" value="NVN41353.1"/>
    <property type="molecule type" value="Genomic_DNA"/>
</dbReference>
<proteinExistence type="predicted"/>
<dbReference type="InterPro" id="IPR029063">
    <property type="entry name" value="SAM-dependent_MTases_sf"/>
</dbReference>
<evidence type="ECO:0000313" key="3">
    <source>
        <dbReference type="Proteomes" id="UP000585665"/>
    </source>
</evidence>
<gene>
    <name evidence="2" type="ORF">HUK82_12375</name>
</gene>
<organism evidence="2 3">
    <name type="scientific">Ameyamaea chiangmaiensis</name>
    <dbReference type="NCBI Taxonomy" id="442969"/>
    <lineage>
        <taxon>Bacteria</taxon>
        <taxon>Pseudomonadati</taxon>
        <taxon>Pseudomonadota</taxon>
        <taxon>Alphaproteobacteria</taxon>
        <taxon>Acetobacterales</taxon>
        <taxon>Acetobacteraceae</taxon>
        <taxon>Ameyamaea</taxon>
    </lineage>
</organism>
<dbReference type="Pfam" id="PF08242">
    <property type="entry name" value="Methyltransf_12"/>
    <property type="match status" value="1"/>
</dbReference>
<dbReference type="PANTHER" id="PTHR43464">
    <property type="entry name" value="METHYLTRANSFERASE"/>
    <property type="match status" value="1"/>
</dbReference>
<comment type="caution">
    <text evidence="2">The sequence shown here is derived from an EMBL/GenBank/DDBJ whole genome shotgun (WGS) entry which is preliminary data.</text>
</comment>
<dbReference type="PANTHER" id="PTHR43464:SF91">
    <property type="entry name" value="SLL0487 PROTEIN"/>
    <property type="match status" value="1"/>
</dbReference>
<accession>A0A850PES0</accession>
<name>A0A850PES0_9PROT</name>